<evidence type="ECO:0000313" key="3">
    <source>
        <dbReference type="Proteomes" id="UP001334732"/>
    </source>
</evidence>
<dbReference type="EMBL" id="CP141769">
    <property type="protein sequence ID" value="WRS39965.1"/>
    <property type="molecule type" value="Genomic_DNA"/>
</dbReference>
<dbReference type="CDD" id="cd04301">
    <property type="entry name" value="NAT_SF"/>
    <property type="match status" value="1"/>
</dbReference>
<dbReference type="Pfam" id="PF13508">
    <property type="entry name" value="Acetyltransf_7"/>
    <property type="match status" value="1"/>
</dbReference>
<dbReference type="EC" id="2.3.1.-" evidence="2"/>
<evidence type="ECO:0000313" key="2">
    <source>
        <dbReference type="EMBL" id="WRS39965.1"/>
    </source>
</evidence>
<organism evidence="2 3">
    <name type="scientific">Thiobacillus sedimenti</name>
    <dbReference type="NCBI Taxonomy" id="3110231"/>
    <lineage>
        <taxon>Bacteria</taxon>
        <taxon>Pseudomonadati</taxon>
        <taxon>Pseudomonadota</taxon>
        <taxon>Betaproteobacteria</taxon>
        <taxon>Nitrosomonadales</taxon>
        <taxon>Thiobacillaceae</taxon>
        <taxon>Thiobacillus</taxon>
    </lineage>
</organism>
<sequence length="161" mass="18090">MKMHTEFTIRRACTRDASQVAAMVGELLSEIMASTGIQAFNFDLAATTERLADFISREKYFVFVACGENDGPVGFITLIESYALYAEGAFGTIPELYVRPGFRSQELGRRLVRQARDFGSTRGWSRLEVTTPPLPQFDRTLLFYEREGFSITGGRKLKAPL</sequence>
<reference evidence="2 3" key="1">
    <citation type="submission" date="2023-12" db="EMBL/GenBank/DDBJ databases">
        <title>Thiobacillus sedimentum sp. nov., a chemolithoautotrophic sulfur-oxidizing bacterium isolated from freshwater sediment.</title>
        <authorList>
            <person name="Luo J."/>
            <person name="Dai C."/>
        </authorList>
    </citation>
    <scope>NUCLEOTIDE SEQUENCE [LARGE SCALE GENOMIC DNA]</scope>
    <source>
        <strain evidence="2 3">SCUT-2</strain>
    </source>
</reference>
<proteinExistence type="predicted"/>
<dbReference type="InterPro" id="IPR016181">
    <property type="entry name" value="Acyl_CoA_acyltransferase"/>
</dbReference>
<dbReference type="Proteomes" id="UP001334732">
    <property type="component" value="Chromosome"/>
</dbReference>
<dbReference type="InterPro" id="IPR000182">
    <property type="entry name" value="GNAT_dom"/>
</dbReference>
<keyword evidence="2" id="KW-0012">Acyltransferase</keyword>
<dbReference type="SUPFAM" id="SSF55729">
    <property type="entry name" value="Acyl-CoA N-acyltransferases (Nat)"/>
    <property type="match status" value="1"/>
</dbReference>
<dbReference type="Gene3D" id="3.40.630.30">
    <property type="match status" value="1"/>
</dbReference>
<keyword evidence="2" id="KW-0808">Transferase</keyword>
<dbReference type="PROSITE" id="PS51186">
    <property type="entry name" value="GNAT"/>
    <property type="match status" value="1"/>
</dbReference>
<keyword evidence="3" id="KW-1185">Reference proteome</keyword>
<protein>
    <submittedName>
        <fullName evidence="2">GNAT family N-acetyltransferase</fullName>
        <ecNumber evidence="2">2.3.1.-</ecNumber>
    </submittedName>
</protein>
<accession>A0ABZ1CLL9</accession>
<evidence type="ECO:0000259" key="1">
    <source>
        <dbReference type="PROSITE" id="PS51186"/>
    </source>
</evidence>
<dbReference type="RefSeq" id="WP_324780496.1">
    <property type="nucleotide sequence ID" value="NZ_CP141769.1"/>
</dbReference>
<feature type="domain" description="N-acetyltransferase" evidence="1">
    <location>
        <begin position="7"/>
        <end position="161"/>
    </location>
</feature>
<dbReference type="GO" id="GO:0016746">
    <property type="term" value="F:acyltransferase activity"/>
    <property type="evidence" value="ECO:0007669"/>
    <property type="project" value="UniProtKB-KW"/>
</dbReference>
<name>A0ABZ1CLL9_9PROT</name>
<gene>
    <name evidence="2" type="ORF">VA613_03595</name>
</gene>